<gene>
    <name evidence="2" type="ORF">ACFQGD_20330</name>
</gene>
<sequence length="161" mass="17020">MRKAAGGPVRVRGAVSRVGPRLHSRLGALGMLLAMLGALSSTLGTTALATAAGSQPRPAAALVTAHSVAADSDSGAGLHRCAKRAIRNDGPDDDKFKTQQDRERAASRRVVDLQLDAAQPEGCSILPPGATFQNDPPSTEDRYEYRAYRTFDGRAPPRTRS</sequence>
<protein>
    <recommendedName>
        <fullName evidence="4">Secreted protein</fullName>
    </recommendedName>
</protein>
<keyword evidence="3" id="KW-1185">Reference proteome</keyword>
<dbReference type="RefSeq" id="WP_345399087.1">
    <property type="nucleotide sequence ID" value="NZ_BAABLA010000082.1"/>
</dbReference>
<evidence type="ECO:0000313" key="2">
    <source>
        <dbReference type="EMBL" id="MFC6869488.1"/>
    </source>
</evidence>
<comment type="caution">
    <text evidence="2">The sequence shown here is derived from an EMBL/GenBank/DDBJ whole genome shotgun (WGS) entry which is preliminary data.</text>
</comment>
<proteinExistence type="predicted"/>
<feature type="compositionally biased region" description="Basic and acidic residues" evidence="1">
    <location>
        <begin position="86"/>
        <end position="111"/>
    </location>
</feature>
<organism evidence="2 3">
    <name type="scientific">Haloechinothrix salitolerans</name>
    <dbReference type="NCBI Taxonomy" id="926830"/>
    <lineage>
        <taxon>Bacteria</taxon>
        <taxon>Bacillati</taxon>
        <taxon>Actinomycetota</taxon>
        <taxon>Actinomycetes</taxon>
        <taxon>Pseudonocardiales</taxon>
        <taxon>Pseudonocardiaceae</taxon>
        <taxon>Haloechinothrix</taxon>
    </lineage>
</organism>
<feature type="region of interest" description="Disordered" evidence="1">
    <location>
        <begin position="84"/>
        <end position="143"/>
    </location>
</feature>
<dbReference type="EMBL" id="JBHSXX010000001">
    <property type="protein sequence ID" value="MFC6869488.1"/>
    <property type="molecule type" value="Genomic_DNA"/>
</dbReference>
<evidence type="ECO:0008006" key="4">
    <source>
        <dbReference type="Google" id="ProtNLM"/>
    </source>
</evidence>
<evidence type="ECO:0000313" key="3">
    <source>
        <dbReference type="Proteomes" id="UP001596337"/>
    </source>
</evidence>
<evidence type="ECO:0000256" key="1">
    <source>
        <dbReference type="SAM" id="MobiDB-lite"/>
    </source>
</evidence>
<name>A0ABW2C2Y7_9PSEU</name>
<reference evidence="3" key="1">
    <citation type="journal article" date="2019" name="Int. J. Syst. Evol. Microbiol.">
        <title>The Global Catalogue of Microorganisms (GCM) 10K type strain sequencing project: providing services to taxonomists for standard genome sequencing and annotation.</title>
        <authorList>
            <consortium name="The Broad Institute Genomics Platform"/>
            <consortium name="The Broad Institute Genome Sequencing Center for Infectious Disease"/>
            <person name="Wu L."/>
            <person name="Ma J."/>
        </authorList>
    </citation>
    <scope>NUCLEOTIDE SEQUENCE [LARGE SCALE GENOMIC DNA]</scope>
    <source>
        <strain evidence="3">KCTC 32255</strain>
    </source>
</reference>
<dbReference type="Proteomes" id="UP001596337">
    <property type="component" value="Unassembled WGS sequence"/>
</dbReference>
<accession>A0ABW2C2Y7</accession>